<evidence type="ECO:0000313" key="4">
    <source>
        <dbReference type="EMBL" id="SHK63993.1"/>
    </source>
</evidence>
<accession>A0A1M6U4B1</accession>
<dbReference type="SMART" id="SM00530">
    <property type="entry name" value="HTH_XRE"/>
    <property type="match status" value="1"/>
</dbReference>
<dbReference type="InterPro" id="IPR001387">
    <property type="entry name" value="Cro/C1-type_HTH"/>
</dbReference>
<feature type="compositionally biased region" description="Polar residues" evidence="2">
    <location>
        <begin position="57"/>
        <end position="72"/>
    </location>
</feature>
<evidence type="ECO:0000259" key="3">
    <source>
        <dbReference type="PROSITE" id="PS50943"/>
    </source>
</evidence>
<dbReference type="CDD" id="cd00093">
    <property type="entry name" value="HTH_XRE"/>
    <property type="match status" value="1"/>
</dbReference>
<sequence length="148" mass="16696">MKATNRIAQLRKERGMTQAQLAKLAGVSTSAIAMYETNRRQPDEQILQQLSSALQVSPEELNNSKTNNQTGTRLPHQEKTQTVKAAPIAATQAGTTTLTLSREEARMILFTRMNPQAMEFLQAYINADAQKRAQVEKAWKLIHEFQRQ</sequence>
<evidence type="ECO:0000313" key="5">
    <source>
        <dbReference type="Proteomes" id="UP000184016"/>
    </source>
</evidence>
<evidence type="ECO:0000256" key="2">
    <source>
        <dbReference type="SAM" id="MobiDB-lite"/>
    </source>
</evidence>
<keyword evidence="1 4" id="KW-0238">DNA-binding</keyword>
<name>A0A1M6U4B1_9BACL</name>
<dbReference type="EMBL" id="FRAF01000018">
    <property type="protein sequence ID" value="SHK63993.1"/>
    <property type="molecule type" value="Genomic_DNA"/>
</dbReference>
<dbReference type="InterPro" id="IPR010982">
    <property type="entry name" value="Lambda_DNA-bd_dom_sf"/>
</dbReference>
<dbReference type="PANTHER" id="PTHR46558">
    <property type="entry name" value="TRACRIPTIONAL REGULATORY PROTEIN-RELATED-RELATED"/>
    <property type="match status" value="1"/>
</dbReference>
<dbReference type="Proteomes" id="UP000184016">
    <property type="component" value="Unassembled WGS sequence"/>
</dbReference>
<keyword evidence="5" id="KW-1185">Reference proteome</keyword>
<evidence type="ECO:0000256" key="1">
    <source>
        <dbReference type="ARBA" id="ARBA00023125"/>
    </source>
</evidence>
<feature type="domain" description="HTH cro/C1-type" evidence="3">
    <location>
        <begin position="7"/>
        <end position="61"/>
    </location>
</feature>
<dbReference type="RefSeq" id="WP_242650304.1">
    <property type="nucleotide sequence ID" value="NZ_FRAF01000018.1"/>
</dbReference>
<dbReference type="SUPFAM" id="SSF47413">
    <property type="entry name" value="lambda repressor-like DNA-binding domains"/>
    <property type="match status" value="1"/>
</dbReference>
<protein>
    <submittedName>
        <fullName evidence="4">DNA-binding transcriptional regulator, XRE-family HTH domain</fullName>
    </submittedName>
</protein>
<reference evidence="5" key="1">
    <citation type="submission" date="2016-11" db="EMBL/GenBank/DDBJ databases">
        <authorList>
            <person name="Varghese N."/>
            <person name="Submissions S."/>
        </authorList>
    </citation>
    <scope>NUCLEOTIDE SEQUENCE [LARGE SCALE GENOMIC DNA]</scope>
    <source>
        <strain evidence="5">USBA-503</strain>
    </source>
</reference>
<dbReference type="GO" id="GO:0003677">
    <property type="term" value="F:DNA binding"/>
    <property type="evidence" value="ECO:0007669"/>
    <property type="project" value="UniProtKB-KW"/>
</dbReference>
<dbReference type="PROSITE" id="PS50943">
    <property type="entry name" value="HTH_CROC1"/>
    <property type="match status" value="1"/>
</dbReference>
<dbReference type="AlphaFoldDB" id="A0A1M6U4B1"/>
<feature type="region of interest" description="Disordered" evidence="2">
    <location>
        <begin position="57"/>
        <end position="83"/>
    </location>
</feature>
<dbReference type="Pfam" id="PF01381">
    <property type="entry name" value="HTH_3"/>
    <property type="match status" value="1"/>
</dbReference>
<proteinExistence type="predicted"/>
<gene>
    <name evidence="4" type="ORF">SAMN05443507_11854</name>
</gene>
<dbReference type="Gene3D" id="1.10.260.40">
    <property type="entry name" value="lambda repressor-like DNA-binding domains"/>
    <property type="match status" value="1"/>
</dbReference>
<dbReference type="PANTHER" id="PTHR46558:SF11">
    <property type="entry name" value="HTH-TYPE TRANSCRIPTIONAL REGULATOR XRE"/>
    <property type="match status" value="1"/>
</dbReference>
<dbReference type="STRING" id="1830138.SAMN05443507_11854"/>
<organism evidence="4 5">
    <name type="scientific">Alicyclobacillus tolerans</name>
    <dbReference type="NCBI Taxonomy" id="90970"/>
    <lineage>
        <taxon>Bacteria</taxon>
        <taxon>Bacillati</taxon>
        <taxon>Bacillota</taxon>
        <taxon>Bacilli</taxon>
        <taxon>Bacillales</taxon>
        <taxon>Alicyclobacillaceae</taxon>
        <taxon>Alicyclobacillus</taxon>
    </lineage>
</organism>